<evidence type="ECO:0000256" key="1">
    <source>
        <dbReference type="ARBA" id="ARBA00005323"/>
    </source>
</evidence>
<dbReference type="STRING" id="29495.EA26_09170"/>
<dbReference type="eggNOG" id="COG3616">
    <property type="taxonomic scope" value="Bacteria"/>
</dbReference>
<dbReference type="InterPro" id="IPR001608">
    <property type="entry name" value="Ala_racemase_N"/>
</dbReference>
<gene>
    <name evidence="4" type="ORF">EA26_09170</name>
</gene>
<comment type="caution">
    <text evidence="4">The sequence shown here is derived from an EMBL/GenBank/DDBJ whole genome shotgun (WGS) entry which is preliminary data.</text>
</comment>
<dbReference type="RefSeq" id="WP_039426905.1">
    <property type="nucleotide sequence ID" value="NZ_CP061844.1"/>
</dbReference>
<dbReference type="PANTHER" id="PTHR28004">
    <property type="entry name" value="ZGC:162816-RELATED"/>
    <property type="match status" value="1"/>
</dbReference>
<reference evidence="4 5" key="1">
    <citation type="submission" date="2014-04" db="EMBL/GenBank/DDBJ databases">
        <title>Genome sequencing of Vibrio navarrensis strains.</title>
        <authorList>
            <person name="Gladney L.M."/>
            <person name="Katz L.S."/>
            <person name="Marino-Ramirez L."/>
            <person name="Jordan I.K."/>
        </authorList>
    </citation>
    <scope>NUCLEOTIDE SEQUENCE [LARGE SCALE GENOMIC DNA]</scope>
    <source>
        <strain evidence="4 5">ATCC 51183</strain>
    </source>
</reference>
<name>A0A099LVP2_9VIBR</name>
<dbReference type="SMART" id="SM01119">
    <property type="entry name" value="D-ser_dehydrat"/>
    <property type="match status" value="1"/>
</dbReference>
<dbReference type="GO" id="GO:0016829">
    <property type="term" value="F:lyase activity"/>
    <property type="evidence" value="ECO:0007669"/>
    <property type="project" value="UniProtKB-KW"/>
</dbReference>
<dbReference type="AlphaFoldDB" id="A0A099LVP2"/>
<dbReference type="EMBL" id="JMCG01000001">
    <property type="protein sequence ID" value="KGK11471.1"/>
    <property type="molecule type" value="Genomic_DNA"/>
</dbReference>
<dbReference type="InterPro" id="IPR051466">
    <property type="entry name" value="D-amino_acid_metab_enzyme"/>
</dbReference>
<organism evidence="4 5">
    <name type="scientific">Vibrio navarrensis</name>
    <dbReference type="NCBI Taxonomy" id="29495"/>
    <lineage>
        <taxon>Bacteria</taxon>
        <taxon>Pseudomonadati</taxon>
        <taxon>Pseudomonadota</taxon>
        <taxon>Gammaproteobacteria</taxon>
        <taxon>Vibrionales</taxon>
        <taxon>Vibrionaceae</taxon>
        <taxon>Vibrio</taxon>
    </lineage>
</organism>
<dbReference type="PANTHER" id="PTHR28004:SF8">
    <property type="entry name" value="D-SERINE DEAMINASE"/>
    <property type="match status" value="1"/>
</dbReference>
<keyword evidence="2" id="KW-0456">Lyase</keyword>
<protein>
    <submittedName>
        <fullName evidence="4">Amino acid deaminase</fullName>
    </submittedName>
</protein>
<dbReference type="InterPro" id="IPR042208">
    <property type="entry name" value="D-ser_dehydrat-like_sf"/>
</dbReference>
<evidence type="ECO:0000259" key="3">
    <source>
        <dbReference type="SMART" id="SM01119"/>
    </source>
</evidence>
<dbReference type="Proteomes" id="UP000029994">
    <property type="component" value="Unassembled WGS sequence"/>
</dbReference>
<proteinExistence type="inferred from homology"/>
<dbReference type="CDD" id="cd06818">
    <property type="entry name" value="PLPDE_III_cryptic_DSD"/>
    <property type="match status" value="1"/>
</dbReference>
<dbReference type="SUPFAM" id="SSF51419">
    <property type="entry name" value="PLP-binding barrel"/>
    <property type="match status" value="1"/>
</dbReference>
<accession>A0A099LVP2</accession>
<dbReference type="GeneID" id="43683361"/>
<dbReference type="Pfam" id="PF14031">
    <property type="entry name" value="D-ser_dehydrat"/>
    <property type="match status" value="1"/>
</dbReference>
<dbReference type="Pfam" id="PF01168">
    <property type="entry name" value="Ala_racemase_N"/>
    <property type="match status" value="1"/>
</dbReference>
<evidence type="ECO:0000313" key="4">
    <source>
        <dbReference type="EMBL" id="KGK11471.1"/>
    </source>
</evidence>
<dbReference type="Gene3D" id="3.20.20.10">
    <property type="entry name" value="Alanine racemase"/>
    <property type="match status" value="1"/>
</dbReference>
<sequence>MSKIKDLSDKNYQKHADNFPAEGEKGQALHTHLPSLAHDEISLPAAVLNHSALENNLRWMQDFADRHQVKLAPHGKTSMTPELFRQQLQHGAWGITVASPAQAQVAVMAGAKRVIMANQLVGKGNMAIIAKLLSAQPIEFYCCVDSTRNVDALAEFFAAQQLTLNVLIEYGVAGCRCGCRTPQQVHALATHIAKQPNLKLAGIEVYEGVIHGDNAESEIRTFIHTACELTRQLQTAGLLPAKPLLTGAGSAWYDVVAKTFAEQGGIETVIRPGCYVTHDTGIYQMAQQQVMARAKQHQGAACELNGDLISALEIWAHVISRPEPTRLLVGMGKRDVAFDAGLPILQQAFRDGEPLALPQHSQAVAIMDQHTFVEIPADCSLDVGDILVFSTSHPCLTFDKWRALALRDEQYHVTQWLETRF</sequence>
<dbReference type="Gene3D" id="2.40.37.20">
    <property type="entry name" value="D-serine dehydratase-like domain"/>
    <property type="match status" value="1"/>
</dbReference>
<keyword evidence="5" id="KW-1185">Reference proteome</keyword>
<comment type="similarity">
    <text evidence="1">Belongs to the DSD1 family.</text>
</comment>
<dbReference type="InterPro" id="IPR026956">
    <property type="entry name" value="D-ser_dehydrat-like_dom"/>
</dbReference>
<evidence type="ECO:0000313" key="5">
    <source>
        <dbReference type="Proteomes" id="UP000029994"/>
    </source>
</evidence>
<feature type="domain" description="D-serine dehydratase-like" evidence="3">
    <location>
        <begin position="311"/>
        <end position="408"/>
    </location>
</feature>
<dbReference type="InterPro" id="IPR029066">
    <property type="entry name" value="PLP-binding_barrel"/>
</dbReference>
<evidence type="ECO:0000256" key="2">
    <source>
        <dbReference type="ARBA" id="ARBA00023239"/>
    </source>
</evidence>